<keyword evidence="23" id="KW-0031">Aminopeptidase</keyword>
<gene>
    <name evidence="23" type="ORF">GCM10007383_00310</name>
</gene>
<keyword evidence="11" id="KW-0378">Hydrolase</keyword>
<dbReference type="Pfam" id="PF04389">
    <property type="entry name" value="Peptidase_M28"/>
    <property type="match status" value="1"/>
</dbReference>
<dbReference type="GO" id="GO:0070573">
    <property type="term" value="F:metallodipeptidase activity"/>
    <property type="evidence" value="ECO:0007669"/>
    <property type="project" value="InterPro"/>
</dbReference>
<keyword evidence="17" id="KW-0325">Glycoprotein</keyword>
<reference evidence="23" key="1">
    <citation type="journal article" date="2014" name="Int. J. Syst. Evol. Microbiol.">
        <title>Complete genome sequence of Corynebacterium casei LMG S-19264T (=DSM 44701T), isolated from a smear-ripened cheese.</title>
        <authorList>
            <consortium name="US DOE Joint Genome Institute (JGI-PGF)"/>
            <person name="Walter F."/>
            <person name="Albersmeier A."/>
            <person name="Kalinowski J."/>
            <person name="Ruckert C."/>
        </authorList>
    </citation>
    <scope>NUCLEOTIDE SEQUENCE</scope>
    <source>
        <strain evidence="23">KCTC 12113</strain>
    </source>
</reference>
<evidence type="ECO:0000256" key="21">
    <source>
        <dbReference type="SAM" id="Phobius"/>
    </source>
</evidence>
<keyword evidence="16" id="KW-0865">Zymogen</keyword>
<evidence type="ECO:0000256" key="8">
    <source>
        <dbReference type="ARBA" id="ARBA00022670"/>
    </source>
</evidence>
<protein>
    <recommendedName>
        <fullName evidence="5">Carboxypeptidase Q</fullName>
    </recommendedName>
    <alternativeName>
        <fullName evidence="20">Plasma glutamate carboxypeptidase</fullName>
    </alternativeName>
</protein>
<evidence type="ECO:0000256" key="7">
    <source>
        <dbReference type="ARBA" id="ARBA00022645"/>
    </source>
</evidence>
<dbReference type="Gene3D" id="3.40.630.10">
    <property type="entry name" value="Zn peptidases"/>
    <property type="match status" value="1"/>
</dbReference>
<evidence type="ECO:0000313" key="24">
    <source>
        <dbReference type="Proteomes" id="UP000634668"/>
    </source>
</evidence>
<sequence>MPDDNYYSPGIIIFINSKTIKTLKMKRITSLLTIVGLAIGQFAIAQVDKQLIQSMVKEANENSQLETLAHEMLDVIGPRLVGTPQMEQAGDWAIAKYKEWGIPAENEQWGEWRGWDRGITHIDMVHPRIQSLNGTQLAWSPSTGKKGVTGELVVLPTVENSAQFEQWLPSVKGKLVMISMKEPTGRPDYNWEEFATKDSSEKMKNDRQVQEEEWRENMRRIGYDRRTLPEALEKAGALGIVTSYWSKGFGANKIFSASTKKIPTVDLSLEDYTMLYRLVEYGSKPKIKIVAESKELGTVPAFNTIATIKGSEKPEEYVILSAHFDSWDGGTGATDNGTGTLVMMEAMRILKKIYPNPKRTILVGHWGSEEQGLNGSRAFVEDHPEIVNNIQAVFNQDNGTGRVVNMNGAGFLNSYDYLTRWLSAVPKEITDPIETNFPGSPATGGSDNASFVAAGAPAFNLTALNWSYWNYTWHTNLDTYDKVVFDDVRSNAILTAILAYMASEDPNTTSREKIVLPTNFETGIQRSWPEQRSPTRKGGL</sequence>
<evidence type="ECO:0000256" key="20">
    <source>
        <dbReference type="ARBA" id="ARBA00033328"/>
    </source>
</evidence>
<dbReference type="EMBL" id="BMWP01000001">
    <property type="protein sequence ID" value="GGW21744.1"/>
    <property type="molecule type" value="Genomic_DNA"/>
</dbReference>
<dbReference type="GO" id="GO:0004180">
    <property type="term" value="F:carboxypeptidase activity"/>
    <property type="evidence" value="ECO:0007669"/>
    <property type="project" value="UniProtKB-KW"/>
</dbReference>
<evidence type="ECO:0000256" key="17">
    <source>
        <dbReference type="ARBA" id="ARBA00023180"/>
    </source>
</evidence>
<proteinExistence type="predicted"/>
<evidence type="ECO:0000256" key="16">
    <source>
        <dbReference type="ARBA" id="ARBA00023145"/>
    </source>
</evidence>
<keyword evidence="9" id="KW-0479">Metal-binding</keyword>
<feature type="transmembrane region" description="Helical" evidence="21">
    <location>
        <begin position="28"/>
        <end position="47"/>
    </location>
</feature>
<keyword evidence="24" id="KW-1185">Reference proteome</keyword>
<evidence type="ECO:0000256" key="18">
    <source>
        <dbReference type="ARBA" id="ARBA00023228"/>
    </source>
</evidence>
<evidence type="ECO:0000256" key="15">
    <source>
        <dbReference type="ARBA" id="ARBA00023049"/>
    </source>
</evidence>
<evidence type="ECO:0000256" key="19">
    <source>
        <dbReference type="ARBA" id="ARBA00025833"/>
    </source>
</evidence>
<dbReference type="PANTHER" id="PTHR12053">
    <property type="entry name" value="PROTEASE FAMILY M28 PLASMA GLUTAMATE CARBOXYPEPTIDASE-RELATED"/>
    <property type="match status" value="1"/>
</dbReference>
<dbReference type="Proteomes" id="UP000634668">
    <property type="component" value="Unassembled WGS sequence"/>
</dbReference>
<evidence type="ECO:0000256" key="10">
    <source>
        <dbReference type="ARBA" id="ARBA00022729"/>
    </source>
</evidence>
<keyword evidence="14" id="KW-0333">Golgi apparatus</keyword>
<reference evidence="23" key="2">
    <citation type="submission" date="2020-09" db="EMBL/GenBank/DDBJ databases">
        <authorList>
            <person name="Sun Q."/>
            <person name="Kim S."/>
        </authorList>
    </citation>
    <scope>NUCLEOTIDE SEQUENCE</scope>
    <source>
        <strain evidence="23">KCTC 12113</strain>
    </source>
</reference>
<comment type="subcellular location">
    <subcellularLocation>
        <location evidence="1">Endoplasmic reticulum</location>
    </subcellularLocation>
    <subcellularLocation>
        <location evidence="3">Golgi apparatus</location>
    </subcellularLocation>
    <subcellularLocation>
        <location evidence="2">Lysosome</location>
    </subcellularLocation>
    <subcellularLocation>
        <location evidence="4">Secreted</location>
    </subcellularLocation>
</comment>
<dbReference type="InterPro" id="IPR007484">
    <property type="entry name" value="Peptidase_M28"/>
</dbReference>
<keyword evidence="13" id="KW-0862">Zinc</keyword>
<dbReference type="GO" id="GO:0005576">
    <property type="term" value="C:extracellular region"/>
    <property type="evidence" value="ECO:0007669"/>
    <property type="project" value="UniProtKB-SubCell"/>
</dbReference>
<evidence type="ECO:0000256" key="4">
    <source>
        <dbReference type="ARBA" id="ARBA00004613"/>
    </source>
</evidence>
<accession>A0A918IL99</accession>
<keyword evidence="7" id="KW-0121">Carboxypeptidase</keyword>
<evidence type="ECO:0000256" key="9">
    <source>
        <dbReference type="ARBA" id="ARBA00022723"/>
    </source>
</evidence>
<dbReference type="AlphaFoldDB" id="A0A918IL99"/>
<evidence type="ECO:0000256" key="11">
    <source>
        <dbReference type="ARBA" id="ARBA00022801"/>
    </source>
</evidence>
<keyword evidence="21" id="KW-0812">Transmembrane</keyword>
<keyword evidence="10" id="KW-0732">Signal</keyword>
<keyword evidence="18" id="KW-0458">Lysosome</keyword>
<name>A0A918IL99_9FLAO</name>
<evidence type="ECO:0000313" key="23">
    <source>
        <dbReference type="EMBL" id="GGW21744.1"/>
    </source>
</evidence>
<comment type="caution">
    <text evidence="23">The sequence shown here is derived from an EMBL/GenBank/DDBJ whole genome shotgun (WGS) entry which is preliminary data.</text>
</comment>
<comment type="subunit">
    <text evidence="19">Homodimer. The monomeric form is inactive while the homodimer is active.</text>
</comment>
<keyword evidence="21" id="KW-0472">Membrane</keyword>
<dbReference type="SUPFAM" id="SSF53187">
    <property type="entry name" value="Zn-dependent exopeptidases"/>
    <property type="match status" value="1"/>
</dbReference>
<dbReference type="PANTHER" id="PTHR12053:SF3">
    <property type="entry name" value="CARBOXYPEPTIDASE Q"/>
    <property type="match status" value="1"/>
</dbReference>
<evidence type="ECO:0000256" key="13">
    <source>
        <dbReference type="ARBA" id="ARBA00022833"/>
    </source>
</evidence>
<keyword evidence="21" id="KW-1133">Transmembrane helix</keyword>
<dbReference type="GO" id="GO:0046872">
    <property type="term" value="F:metal ion binding"/>
    <property type="evidence" value="ECO:0007669"/>
    <property type="project" value="UniProtKB-KW"/>
</dbReference>
<evidence type="ECO:0000256" key="2">
    <source>
        <dbReference type="ARBA" id="ARBA00004371"/>
    </source>
</evidence>
<evidence type="ECO:0000256" key="14">
    <source>
        <dbReference type="ARBA" id="ARBA00023034"/>
    </source>
</evidence>
<dbReference type="InterPro" id="IPR039866">
    <property type="entry name" value="CPQ"/>
</dbReference>
<organism evidence="23 24">
    <name type="scientific">Arenibacter certesii</name>
    <dbReference type="NCBI Taxonomy" id="228955"/>
    <lineage>
        <taxon>Bacteria</taxon>
        <taxon>Pseudomonadati</taxon>
        <taxon>Bacteroidota</taxon>
        <taxon>Flavobacteriia</taxon>
        <taxon>Flavobacteriales</taxon>
        <taxon>Flavobacteriaceae</taxon>
        <taxon>Arenibacter</taxon>
    </lineage>
</organism>
<evidence type="ECO:0000256" key="12">
    <source>
        <dbReference type="ARBA" id="ARBA00022824"/>
    </source>
</evidence>
<evidence type="ECO:0000259" key="22">
    <source>
        <dbReference type="Pfam" id="PF04389"/>
    </source>
</evidence>
<evidence type="ECO:0000256" key="6">
    <source>
        <dbReference type="ARBA" id="ARBA00022525"/>
    </source>
</evidence>
<evidence type="ECO:0000256" key="5">
    <source>
        <dbReference type="ARBA" id="ARBA00014116"/>
    </source>
</evidence>
<dbReference type="GO" id="GO:0006508">
    <property type="term" value="P:proteolysis"/>
    <property type="evidence" value="ECO:0007669"/>
    <property type="project" value="UniProtKB-KW"/>
</dbReference>
<keyword evidence="15" id="KW-0482">Metalloprotease</keyword>
<keyword evidence="12" id="KW-0256">Endoplasmic reticulum</keyword>
<feature type="domain" description="Peptidase M28" evidence="22">
    <location>
        <begin position="303"/>
        <end position="487"/>
    </location>
</feature>
<dbReference type="GO" id="GO:0005764">
    <property type="term" value="C:lysosome"/>
    <property type="evidence" value="ECO:0007669"/>
    <property type="project" value="UniProtKB-SubCell"/>
</dbReference>
<dbReference type="GO" id="GO:0004177">
    <property type="term" value="F:aminopeptidase activity"/>
    <property type="evidence" value="ECO:0007669"/>
    <property type="project" value="UniProtKB-KW"/>
</dbReference>
<evidence type="ECO:0000256" key="3">
    <source>
        <dbReference type="ARBA" id="ARBA00004555"/>
    </source>
</evidence>
<keyword evidence="6" id="KW-0964">Secreted</keyword>
<evidence type="ECO:0000256" key="1">
    <source>
        <dbReference type="ARBA" id="ARBA00004240"/>
    </source>
</evidence>
<keyword evidence="8" id="KW-0645">Protease</keyword>
<dbReference type="Gene3D" id="3.50.30.30">
    <property type="match status" value="1"/>
</dbReference>